<proteinExistence type="predicted"/>
<dbReference type="GO" id="GO:0047474">
    <property type="term" value="F:long-chain fatty acid--protein ligase activity"/>
    <property type="evidence" value="ECO:0007669"/>
    <property type="project" value="InterPro"/>
</dbReference>
<keyword evidence="3" id="KW-1185">Reference proteome</keyword>
<dbReference type="EMBL" id="LR215050">
    <property type="protein sequence ID" value="VEU82745.1"/>
    <property type="molecule type" value="Genomic_DNA"/>
</dbReference>
<dbReference type="STRING" id="1408416.GCA_000702765_00205"/>
<evidence type="ECO:0000313" key="2">
    <source>
        <dbReference type="EMBL" id="VEU82745.1"/>
    </source>
</evidence>
<protein>
    <submittedName>
        <fullName evidence="2">Phenylacetate-CoA ligase</fullName>
    </submittedName>
</protein>
<dbReference type="Proteomes" id="UP000290909">
    <property type="component" value="Chromosome"/>
</dbReference>
<sequence>MNHIKKLFKQKPYNNKGQDQLFTKAMKENCLFHYQSSETYRRICISQNFHPDQIKTIDDLEKIPIIPTAYLKQNEMLSVDKKKLKIKVTSSGTSGKKSVVGFDLKSIFMGLRMLLRLGKYHKLFSLKPSRFIVMGYEYTKKTSIAISKSTYVYTFFSPALSKDYALKYINGEYKLDLENIKQKLIKYSKKKAPVRINGFPSYTYFLLKQMKDEGFKLKLPKGSMLSTGGGWKQFQNEQIDKNTFYDLVNDVVGIPHEKIFEFFSAVEHPVLYVDCKYHHFHVPAYARVLIRDVHDLKVIGANKIGLVNLLSPIANSIPLTSIMTDDLGILHDTPCPCGLTTPYLELISRVGVKDVVTCAQGASEYLVGGAKWFYTKVKLMNQQKRMNYFHPFILIS</sequence>
<dbReference type="GO" id="GO:0008218">
    <property type="term" value="P:bioluminescence"/>
    <property type="evidence" value="ECO:0007669"/>
    <property type="project" value="InterPro"/>
</dbReference>
<evidence type="ECO:0000313" key="3">
    <source>
        <dbReference type="Proteomes" id="UP000290909"/>
    </source>
</evidence>
<dbReference type="KEGG" id="ahk:NCTC10172_00767"/>
<gene>
    <name evidence="2" type="ORF">NCTC10172_00767</name>
</gene>
<accession>A0A449BJU8</accession>
<dbReference type="InterPro" id="IPR007534">
    <property type="entry name" value="LuxE"/>
</dbReference>
<organism evidence="2 3">
    <name type="scientific">Acholeplasma hippikon</name>
    <dbReference type="NCBI Taxonomy" id="264636"/>
    <lineage>
        <taxon>Bacteria</taxon>
        <taxon>Bacillati</taxon>
        <taxon>Mycoplasmatota</taxon>
        <taxon>Mollicutes</taxon>
        <taxon>Acholeplasmatales</taxon>
        <taxon>Acholeplasmataceae</taxon>
        <taxon>Acholeplasma</taxon>
    </lineage>
</organism>
<dbReference type="PANTHER" id="PTHR36932">
    <property type="entry name" value="CAPSULAR POLYSACCHARIDE BIOSYNTHESIS PROTEIN"/>
    <property type="match status" value="1"/>
</dbReference>
<dbReference type="PANTHER" id="PTHR36932:SF1">
    <property type="entry name" value="CAPSULAR POLYSACCHARIDE BIOSYNTHESIS PROTEIN"/>
    <property type="match status" value="1"/>
</dbReference>
<name>A0A449BJU8_9MOLU</name>
<evidence type="ECO:0000259" key="1">
    <source>
        <dbReference type="Pfam" id="PF04443"/>
    </source>
</evidence>
<dbReference type="InterPro" id="IPR053158">
    <property type="entry name" value="CapK_Type1_Caps_Biosynth"/>
</dbReference>
<reference evidence="2 3" key="1">
    <citation type="submission" date="2019-01" db="EMBL/GenBank/DDBJ databases">
        <authorList>
            <consortium name="Pathogen Informatics"/>
        </authorList>
    </citation>
    <scope>NUCLEOTIDE SEQUENCE [LARGE SCALE GENOMIC DNA]</scope>
    <source>
        <strain evidence="2 3">NCTC10172</strain>
    </source>
</reference>
<feature type="domain" description="Acyl-protein synthetase LuxE" evidence="1">
    <location>
        <begin position="15"/>
        <end position="365"/>
    </location>
</feature>
<dbReference type="InterPro" id="IPR042099">
    <property type="entry name" value="ANL_N_sf"/>
</dbReference>
<dbReference type="AlphaFoldDB" id="A0A449BJU8"/>
<keyword evidence="2" id="KW-0436">Ligase</keyword>
<dbReference type="Pfam" id="PF04443">
    <property type="entry name" value="LuxE"/>
    <property type="match status" value="1"/>
</dbReference>
<dbReference type="Gene3D" id="3.40.50.12780">
    <property type="entry name" value="N-terminal domain of ligase-like"/>
    <property type="match status" value="1"/>
</dbReference>